<gene>
    <name evidence="1" type="ORF">WCU84_11300</name>
</gene>
<sequence length="79" mass="8995">MLSVPLEVIRRLSNGREERVGQLAGQAGLSKAREVLNIADELYDIARNFHREASHFSLPAPLITGIQQEIDSKWRQLRE</sequence>
<organism evidence="1 2">
    <name type="scientific">Dickeya chrysanthemi</name>
    <name type="common">Pectobacterium chrysanthemi</name>
    <name type="synonym">Erwinia chrysanthemi</name>
    <dbReference type="NCBI Taxonomy" id="556"/>
    <lineage>
        <taxon>Bacteria</taxon>
        <taxon>Pseudomonadati</taxon>
        <taxon>Pseudomonadota</taxon>
        <taxon>Gammaproteobacteria</taxon>
        <taxon>Enterobacterales</taxon>
        <taxon>Pectobacteriaceae</taxon>
        <taxon>Dickeya</taxon>
    </lineage>
</organism>
<evidence type="ECO:0000313" key="1">
    <source>
        <dbReference type="EMBL" id="MEI7064243.1"/>
    </source>
</evidence>
<dbReference type="EMBL" id="JBBBOO010000007">
    <property type="protein sequence ID" value="MEI7064243.1"/>
    <property type="molecule type" value="Genomic_DNA"/>
</dbReference>
<comment type="caution">
    <text evidence="1">The sequence shown here is derived from an EMBL/GenBank/DDBJ whole genome shotgun (WGS) entry which is preliminary data.</text>
</comment>
<name>A0ABU8JMA3_DICCH</name>
<keyword evidence="2" id="KW-1185">Reference proteome</keyword>
<dbReference type="Proteomes" id="UP001359469">
    <property type="component" value="Unassembled WGS sequence"/>
</dbReference>
<reference evidence="1 2" key="1">
    <citation type="submission" date="2024-03" db="EMBL/GenBank/DDBJ databases">
        <title>Analysis of soft rot Pectobacteriaceae population diversity in US potato growing regions between 2016 and 2022.</title>
        <authorList>
            <person name="Ma X."/>
            <person name="Zhang X."/>
            <person name="Stodghill P."/>
            <person name="Rioux R."/>
            <person name="Babler B."/>
            <person name="Shrestha S."/>
            <person name="Babler B."/>
            <person name="Rivedal H."/>
            <person name="Frost K."/>
            <person name="Hao J."/>
            <person name="Secor G."/>
            <person name="Swingle B."/>
        </authorList>
    </citation>
    <scope>NUCLEOTIDE SEQUENCE [LARGE SCALE GENOMIC DNA]</scope>
    <source>
        <strain evidence="1 2">SR64</strain>
    </source>
</reference>
<evidence type="ECO:0000313" key="2">
    <source>
        <dbReference type="Proteomes" id="UP001359469"/>
    </source>
</evidence>
<proteinExistence type="predicted"/>
<dbReference type="RefSeq" id="WP_336729635.1">
    <property type="nucleotide sequence ID" value="NZ_JBBBOO010000007.1"/>
</dbReference>
<accession>A0ABU8JMA3</accession>
<protein>
    <submittedName>
        <fullName evidence="1">Uncharacterized protein</fullName>
    </submittedName>
</protein>